<keyword evidence="2" id="KW-0819">tRNA processing</keyword>
<sequence>MKNIKLTLQYDGTRYKGWQKQKEEDNTIQGKLEALLSKMTEEEIQLHGCGRTDAGVHALNYVANFQTSKDLTAEYILDYCYKYLPQDIQVMQVEEVPLKFHARYNAKSKTYVYSIYNYKYRDVFNLKYSTHVEEPLDTDKMREATKYLIGTHDFQSFTTLKSKTKSTVRTVHSINFAKDGDYINISYTGDGFLMNMVRIITGTLIEVGLGIIPPEEVEVIRDKKERKYAKAVAEAKGLFLKEVYY</sequence>
<dbReference type="PIRSF" id="PIRSF001430">
    <property type="entry name" value="tRNA_psdUrid_synth"/>
    <property type="match status" value="1"/>
</dbReference>
<name>A0A645AQ16_9ZZZZ</name>
<dbReference type="EMBL" id="VSSQ01015239">
    <property type="protein sequence ID" value="MPM55362.1"/>
    <property type="molecule type" value="Genomic_DNA"/>
</dbReference>
<evidence type="ECO:0000256" key="3">
    <source>
        <dbReference type="ARBA" id="ARBA00023235"/>
    </source>
</evidence>
<dbReference type="Pfam" id="PF01416">
    <property type="entry name" value="PseudoU_synth_1"/>
    <property type="match status" value="2"/>
</dbReference>
<dbReference type="AlphaFoldDB" id="A0A645AQ16"/>
<evidence type="ECO:0000313" key="5">
    <source>
        <dbReference type="EMBL" id="MPM55362.1"/>
    </source>
</evidence>
<dbReference type="InterPro" id="IPR020094">
    <property type="entry name" value="TruA/RsuA/RluB/E/F_N"/>
</dbReference>
<dbReference type="Gene3D" id="3.30.70.580">
    <property type="entry name" value="Pseudouridine synthase I, catalytic domain, N-terminal subdomain"/>
    <property type="match status" value="1"/>
</dbReference>
<dbReference type="FunFam" id="3.30.70.580:FF:000001">
    <property type="entry name" value="tRNA pseudouridine synthase A"/>
    <property type="match status" value="1"/>
</dbReference>
<comment type="similarity">
    <text evidence="1">Belongs to the tRNA pseudouridine synthase TruA family.</text>
</comment>
<gene>
    <name evidence="5" type="primary">truA_35</name>
    <name evidence="5" type="ORF">SDC9_102157</name>
</gene>
<dbReference type="EC" id="5.4.99.12" evidence="5"/>
<dbReference type="PANTHER" id="PTHR11142">
    <property type="entry name" value="PSEUDOURIDYLATE SYNTHASE"/>
    <property type="match status" value="1"/>
</dbReference>
<dbReference type="SUPFAM" id="SSF55120">
    <property type="entry name" value="Pseudouridine synthase"/>
    <property type="match status" value="1"/>
</dbReference>
<evidence type="ECO:0000259" key="4">
    <source>
        <dbReference type="Pfam" id="PF01416"/>
    </source>
</evidence>
<dbReference type="GO" id="GO:0031119">
    <property type="term" value="P:tRNA pseudouridine synthesis"/>
    <property type="evidence" value="ECO:0007669"/>
    <property type="project" value="TreeGrafter"/>
</dbReference>
<dbReference type="InterPro" id="IPR001406">
    <property type="entry name" value="PsdUridine_synth_TruA"/>
</dbReference>
<dbReference type="GO" id="GO:0160147">
    <property type="term" value="F:tRNA pseudouridine(38-40) synthase activity"/>
    <property type="evidence" value="ECO:0007669"/>
    <property type="project" value="UniProtKB-EC"/>
</dbReference>
<dbReference type="InterPro" id="IPR020103">
    <property type="entry name" value="PsdUridine_synth_cat_dom_sf"/>
</dbReference>
<organism evidence="5">
    <name type="scientific">bioreactor metagenome</name>
    <dbReference type="NCBI Taxonomy" id="1076179"/>
    <lineage>
        <taxon>unclassified sequences</taxon>
        <taxon>metagenomes</taxon>
        <taxon>ecological metagenomes</taxon>
    </lineage>
</organism>
<feature type="domain" description="Pseudouridine synthase I TruA alpha/beta" evidence="4">
    <location>
        <begin position="144"/>
        <end position="245"/>
    </location>
</feature>
<dbReference type="CDD" id="cd02570">
    <property type="entry name" value="PseudoU_synth_EcTruA"/>
    <property type="match status" value="1"/>
</dbReference>
<reference evidence="5" key="1">
    <citation type="submission" date="2019-08" db="EMBL/GenBank/DDBJ databases">
        <authorList>
            <person name="Kucharzyk K."/>
            <person name="Murdoch R.W."/>
            <person name="Higgins S."/>
            <person name="Loffler F."/>
        </authorList>
    </citation>
    <scope>NUCLEOTIDE SEQUENCE</scope>
</reference>
<comment type="caution">
    <text evidence="5">The sequence shown here is derived from an EMBL/GenBank/DDBJ whole genome shotgun (WGS) entry which is preliminary data.</text>
</comment>
<evidence type="ECO:0000256" key="2">
    <source>
        <dbReference type="ARBA" id="ARBA00022694"/>
    </source>
</evidence>
<dbReference type="GO" id="GO:0003723">
    <property type="term" value="F:RNA binding"/>
    <property type="evidence" value="ECO:0007669"/>
    <property type="project" value="InterPro"/>
</dbReference>
<feature type="domain" description="Pseudouridine synthase I TruA alpha/beta" evidence="4">
    <location>
        <begin position="9"/>
        <end position="105"/>
    </location>
</feature>
<proteinExistence type="inferred from homology"/>
<dbReference type="NCBIfam" id="TIGR00071">
    <property type="entry name" value="hisT_truA"/>
    <property type="match status" value="1"/>
</dbReference>
<dbReference type="InterPro" id="IPR020095">
    <property type="entry name" value="PsdUridine_synth_TruA_C"/>
</dbReference>
<evidence type="ECO:0000256" key="1">
    <source>
        <dbReference type="ARBA" id="ARBA00009375"/>
    </source>
</evidence>
<keyword evidence="3 5" id="KW-0413">Isomerase</keyword>
<protein>
    <submittedName>
        <fullName evidence="5">tRNA pseudouridine synthase A</fullName>
        <ecNumber evidence="5">5.4.99.12</ecNumber>
    </submittedName>
</protein>
<dbReference type="HAMAP" id="MF_00171">
    <property type="entry name" value="TruA"/>
    <property type="match status" value="1"/>
</dbReference>
<dbReference type="InterPro" id="IPR020097">
    <property type="entry name" value="PsdUridine_synth_TruA_a/b_dom"/>
</dbReference>
<accession>A0A645AQ16</accession>
<dbReference type="PANTHER" id="PTHR11142:SF22">
    <property type="entry name" value="TRNA PSEUDOURIDINE SYNTHASE A 2"/>
    <property type="match status" value="1"/>
</dbReference>
<dbReference type="Gene3D" id="3.30.70.660">
    <property type="entry name" value="Pseudouridine synthase I, catalytic domain, C-terminal subdomain"/>
    <property type="match status" value="1"/>
</dbReference>